<dbReference type="RefSeq" id="WP_188413535.1">
    <property type="nucleotide sequence ID" value="NZ_BMDJ01000004.1"/>
</dbReference>
<sequence length="64" mass="7710">MKKDFQYDNPENWKWGIFYCNRKDSRFIVPKQIEALGWTLNFAHPISYILISLIFAFVAYKIYG</sequence>
<protein>
    <recommendedName>
        <fullName evidence="2">DUF5808 domain-containing protein</fullName>
    </recommendedName>
</protein>
<comment type="caution">
    <text evidence="3">The sequence shown here is derived from an EMBL/GenBank/DDBJ whole genome shotgun (WGS) entry which is preliminary data.</text>
</comment>
<keyword evidence="1" id="KW-0812">Transmembrane</keyword>
<keyword evidence="4" id="KW-1185">Reference proteome</keyword>
<keyword evidence="1" id="KW-0472">Membrane</keyword>
<dbReference type="EMBL" id="BMDJ01000004">
    <property type="protein sequence ID" value="GGI25734.1"/>
    <property type="molecule type" value="Genomic_DNA"/>
</dbReference>
<dbReference type="Proteomes" id="UP000645390">
    <property type="component" value="Unassembled WGS sequence"/>
</dbReference>
<accession>A0ABQ2BGS2</accession>
<evidence type="ECO:0000313" key="3">
    <source>
        <dbReference type="EMBL" id="GGI25734.1"/>
    </source>
</evidence>
<proteinExistence type="predicted"/>
<organism evidence="3 4">
    <name type="scientific">Pedobacter mendelii</name>
    <dbReference type="NCBI Taxonomy" id="1908240"/>
    <lineage>
        <taxon>Bacteria</taxon>
        <taxon>Pseudomonadati</taxon>
        <taxon>Bacteroidota</taxon>
        <taxon>Sphingobacteriia</taxon>
        <taxon>Sphingobacteriales</taxon>
        <taxon>Sphingobacteriaceae</taxon>
        <taxon>Pedobacter</taxon>
    </lineage>
</organism>
<reference evidence="4" key="1">
    <citation type="journal article" date="2019" name="Int. J. Syst. Evol. Microbiol.">
        <title>The Global Catalogue of Microorganisms (GCM) 10K type strain sequencing project: providing services to taxonomists for standard genome sequencing and annotation.</title>
        <authorList>
            <consortium name="The Broad Institute Genomics Platform"/>
            <consortium name="The Broad Institute Genome Sequencing Center for Infectious Disease"/>
            <person name="Wu L."/>
            <person name="Ma J."/>
        </authorList>
    </citation>
    <scope>NUCLEOTIDE SEQUENCE [LARGE SCALE GENOMIC DNA]</scope>
    <source>
        <strain evidence="4">CCM 8939</strain>
    </source>
</reference>
<keyword evidence="1" id="KW-1133">Transmembrane helix</keyword>
<dbReference type="InterPro" id="IPR043831">
    <property type="entry name" value="DUF5808"/>
</dbReference>
<feature type="domain" description="DUF5808" evidence="2">
    <location>
        <begin position="22"/>
        <end position="48"/>
    </location>
</feature>
<evidence type="ECO:0000313" key="4">
    <source>
        <dbReference type="Proteomes" id="UP000645390"/>
    </source>
</evidence>
<name>A0ABQ2BGS2_9SPHI</name>
<evidence type="ECO:0000259" key="2">
    <source>
        <dbReference type="Pfam" id="PF19124"/>
    </source>
</evidence>
<evidence type="ECO:0000256" key="1">
    <source>
        <dbReference type="SAM" id="Phobius"/>
    </source>
</evidence>
<gene>
    <name evidence="3" type="ORF">GCM10008119_19150</name>
</gene>
<feature type="transmembrane region" description="Helical" evidence="1">
    <location>
        <begin position="46"/>
        <end position="63"/>
    </location>
</feature>
<dbReference type="Pfam" id="PF19124">
    <property type="entry name" value="DUF5808"/>
    <property type="match status" value="1"/>
</dbReference>